<comment type="catalytic activity">
    <reaction evidence="10">
        <text>a 5,6-dihydrouridine in tRNA + NADP(+) = a uridine in tRNA + NADPH + H(+)</text>
        <dbReference type="Rhea" id="RHEA:23624"/>
        <dbReference type="Rhea" id="RHEA-COMP:13339"/>
        <dbReference type="Rhea" id="RHEA-COMP:13887"/>
        <dbReference type="ChEBI" id="CHEBI:15378"/>
        <dbReference type="ChEBI" id="CHEBI:57783"/>
        <dbReference type="ChEBI" id="CHEBI:58349"/>
        <dbReference type="ChEBI" id="CHEBI:65315"/>
        <dbReference type="ChEBI" id="CHEBI:74443"/>
    </reaction>
</comment>
<dbReference type="Proteomes" id="UP001589906">
    <property type="component" value="Unassembled WGS sequence"/>
</dbReference>
<reference evidence="14 15" key="1">
    <citation type="submission" date="2024-09" db="EMBL/GenBank/DDBJ databases">
        <authorList>
            <person name="Sun Q."/>
            <person name="Mori K."/>
        </authorList>
    </citation>
    <scope>NUCLEOTIDE SEQUENCE [LARGE SCALE GENOMIC DNA]</scope>
    <source>
        <strain evidence="14 15">NCAIM B.02621</strain>
    </source>
</reference>
<protein>
    <recommendedName>
        <fullName evidence="12">tRNA-dihydrouridine synthase</fullName>
        <ecNumber evidence="12">1.3.1.-</ecNumber>
    </recommendedName>
</protein>
<dbReference type="Pfam" id="PF01207">
    <property type="entry name" value="Dus"/>
    <property type="match status" value="1"/>
</dbReference>
<evidence type="ECO:0000256" key="9">
    <source>
        <dbReference type="ARBA" id="ARBA00023002"/>
    </source>
</evidence>
<dbReference type="InterPro" id="IPR018517">
    <property type="entry name" value="tRNA_hU_synthase_CS"/>
</dbReference>
<dbReference type="GO" id="GO:0016491">
    <property type="term" value="F:oxidoreductase activity"/>
    <property type="evidence" value="ECO:0007669"/>
    <property type="project" value="UniProtKB-KW"/>
</dbReference>
<proteinExistence type="inferred from homology"/>
<gene>
    <name evidence="14" type="primary">dusB</name>
    <name evidence="14" type="ORF">ACFFGE_02250</name>
</gene>
<dbReference type="NCBIfam" id="TIGR00737">
    <property type="entry name" value="nifR3_yhdG"/>
    <property type="match status" value="1"/>
</dbReference>
<comment type="caution">
    <text evidence="14">The sequence shown here is derived from an EMBL/GenBank/DDBJ whole genome shotgun (WGS) entry which is preliminary data.</text>
</comment>
<dbReference type="PROSITE" id="PS01136">
    <property type="entry name" value="UPF0034"/>
    <property type="match status" value="1"/>
</dbReference>
<dbReference type="InterPro" id="IPR024036">
    <property type="entry name" value="tRNA-dHydroUridine_Synthase_C"/>
</dbReference>
<evidence type="ECO:0000256" key="3">
    <source>
        <dbReference type="ARBA" id="ARBA00022555"/>
    </source>
</evidence>
<feature type="domain" description="DUS-like FMN-binding" evidence="13">
    <location>
        <begin position="18"/>
        <end position="306"/>
    </location>
</feature>
<keyword evidence="3" id="KW-0820">tRNA-binding</keyword>
<keyword evidence="8" id="KW-0694">RNA-binding</keyword>
<evidence type="ECO:0000256" key="7">
    <source>
        <dbReference type="ARBA" id="ARBA00022857"/>
    </source>
</evidence>
<comment type="function">
    <text evidence="2 12">Catalyzes the synthesis of 5,6-dihydrouridine (D), a modified base found in the D-loop of most tRNAs, via the reduction of the C5-C6 double bond in target uridines.</text>
</comment>
<dbReference type="PANTHER" id="PTHR45846:SF1">
    <property type="entry name" value="TRNA-DIHYDROURIDINE(47) SYNTHASE [NAD(P)(+)]-LIKE"/>
    <property type="match status" value="1"/>
</dbReference>
<evidence type="ECO:0000256" key="12">
    <source>
        <dbReference type="PIRNR" id="PIRNR006621"/>
    </source>
</evidence>
<evidence type="ECO:0000256" key="4">
    <source>
        <dbReference type="ARBA" id="ARBA00022630"/>
    </source>
</evidence>
<evidence type="ECO:0000256" key="8">
    <source>
        <dbReference type="ARBA" id="ARBA00022884"/>
    </source>
</evidence>
<evidence type="ECO:0000256" key="11">
    <source>
        <dbReference type="ARBA" id="ARBA00048802"/>
    </source>
</evidence>
<evidence type="ECO:0000313" key="15">
    <source>
        <dbReference type="Proteomes" id="UP001589906"/>
    </source>
</evidence>
<dbReference type="Gene3D" id="3.20.20.70">
    <property type="entry name" value="Aldolase class I"/>
    <property type="match status" value="1"/>
</dbReference>
<evidence type="ECO:0000313" key="14">
    <source>
        <dbReference type="EMBL" id="MFC0632702.1"/>
    </source>
</evidence>
<evidence type="ECO:0000256" key="10">
    <source>
        <dbReference type="ARBA" id="ARBA00048205"/>
    </source>
</evidence>
<evidence type="ECO:0000256" key="1">
    <source>
        <dbReference type="ARBA" id="ARBA00001917"/>
    </source>
</evidence>
<dbReference type="InterPro" id="IPR004652">
    <property type="entry name" value="DusB-like"/>
</dbReference>
<dbReference type="EMBL" id="JBHLSW010000003">
    <property type="protein sequence ID" value="MFC0632702.1"/>
    <property type="molecule type" value="Genomic_DNA"/>
</dbReference>
<keyword evidence="5 12" id="KW-0288">FMN</keyword>
<dbReference type="CDD" id="cd02801">
    <property type="entry name" value="DUS_like_FMN"/>
    <property type="match status" value="1"/>
</dbReference>
<keyword evidence="4 12" id="KW-0285">Flavoprotein</keyword>
<dbReference type="InterPro" id="IPR001269">
    <property type="entry name" value="DUS_fam"/>
</dbReference>
<dbReference type="InterPro" id="IPR013785">
    <property type="entry name" value="Aldolase_TIM"/>
</dbReference>
<organism evidence="14 15">
    <name type="scientific">Brevundimonas balnearis</name>
    <dbReference type="NCBI Taxonomy" id="1572858"/>
    <lineage>
        <taxon>Bacteria</taxon>
        <taxon>Pseudomonadati</taxon>
        <taxon>Pseudomonadota</taxon>
        <taxon>Alphaproteobacteria</taxon>
        <taxon>Caulobacterales</taxon>
        <taxon>Caulobacteraceae</taxon>
        <taxon>Brevundimonas</taxon>
    </lineage>
</organism>
<dbReference type="InterPro" id="IPR035587">
    <property type="entry name" value="DUS-like_FMN-bd"/>
</dbReference>
<dbReference type="PANTHER" id="PTHR45846">
    <property type="entry name" value="TRNA-DIHYDROURIDINE(47) SYNTHASE [NAD(P)(+)]-LIKE"/>
    <property type="match status" value="1"/>
</dbReference>
<evidence type="ECO:0000256" key="5">
    <source>
        <dbReference type="ARBA" id="ARBA00022643"/>
    </source>
</evidence>
<keyword evidence="7" id="KW-0521">NADP</keyword>
<name>A0ABV6QZA3_9CAUL</name>
<keyword evidence="6 12" id="KW-0819">tRNA processing</keyword>
<sequence>MARELWIGDVRIPGRVLTAPMTGVTDLPFRRLASSLGAAYVATEMVASKELARGRPDVVRRAAVGEGLPLTVIQLVGADPAAMAEGACMAEAAGADIIDLNFGCPSKEVTGIASGSALMRTPDRARAIMRAVVEAVSRPVTVKMRLGWDPESINAPELAADAEAIGVKAVTVHGRTRSQFYTGVADWTAVGRVKAAVGVPVIVNGDIMTADDARAALEQSGADALMLGRGVYGRPWLPAMLEASLATGGAFPEPGPEARLEIVARHLAESLAFYGAPLGLKMFRKHLGWYVEQAPWPEAADARRQAKARLCRLDDPADVVPALADWWGVRPVMQFGDAPLISGNRAA</sequence>
<comment type="cofactor">
    <cofactor evidence="1 12">
        <name>FMN</name>
        <dbReference type="ChEBI" id="CHEBI:58210"/>
    </cofactor>
</comment>
<keyword evidence="15" id="KW-1185">Reference proteome</keyword>
<accession>A0ABV6QZA3</accession>
<evidence type="ECO:0000259" key="13">
    <source>
        <dbReference type="Pfam" id="PF01207"/>
    </source>
</evidence>
<dbReference type="EC" id="1.3.1.-" evidence="12"/>
<dbReference type="SUPFAM" id="SSF51395">
    <property type="entry name" value="FMN-linked oxidoreductases"/>
    <property type="match status" value="1"/>
</dbReference>
<comment type="similarity">
    <text evidence="12">Belongs to the dus family.</text>
</comment>
<keyword evidence="9 12" id="KW-0560">Oxidoreductase</keyword>
<dbReference type="PIRSF" id="PIRSF006621">
    <property type="entry name" value="Dus"/>
    <property type="match status" value="1"/>
</dbReference>
<evidence type="ECO:0000256" key="6">
    <source>
        <dbReference type="ARBA" id="ARBA00022694"/>
    </source>
</evidence>
<dbReference type="RefSeq" id="WP_376835190.1">
    <property type="nucleotide sequence ID" value="NZ_JBHLSW010000003.1"/>
</dbReference>
<dbReference type="Gene3D" id="1.10.1200.80">
    <property type="entry name" value="Putative flavin oxidoreducatase, domain 2"/>
    <property type="match status" value="1"/>
</dbReference>
<evidence type="ECO:0000256" key="2">
    <source>
        <dbReference type="ARBA" id="ARBA00002790"/>
    </source>
</evidence>
<comment type="catalytic activity">
    <reaction evidence="11">
        <text>a 5,6-dihydrouridine in tRNA + NAD(+) = a uridine in tRNA + NADH + H(+)</text>
        <dbReference type="Rhea" id="RHEA:54452"/>
        <dbReference type="Rhea" id="RHEA-COMP:13339"/>
        <dbReference type="Rhea" id="RHEA-COMP:13887"/>
        <dbReference type="ChEBI" id="CHEBI:15378"/>
        <dbReference type="ChEBI" id="CHEBI:57540"/>
        <dbReference type="ChEBI" id="CHEBI:57945"/>
        <dbReference type="ChEBI" id="CHEBI:65315"/>
        <dbReference type="ChEBI" id="CHEBI:74443"/>
    </reaction>
</comment>